<dbReference type="GeneID" id="14873848"/>
<dbReference type="EMBL" id="GL883010">
    <property type="protein sequence ID" value="EGG20726.1"/>
    <property type="molecule type" value="Genomic_DNA"/>
</dbReference>
<organism evidence="3 4">
    <name type="scientific">Cavenderia fasciculata</name>
    <name type="common">Slime mold</name>
    <name type="synonym">Dictyostelium fasciculatum</name>
    <dbReference type="NCBI Taxonomy" id="261658"/>
    <lineage>
        <taxon>Eukaryota</taxon>
        <taxon>Amoebozoa</taxon>
        <taxon>Evosea</taxon>
        <taxon>Eumycetozoa</taxon>
        <taxon>Dictyostelia</taxon>
        <taxon>Acytosteliales</taxon>
        <taxon>Cavenderiaceae</taxon>
        <taxon>Cavenderia</taxon>
    </lineage>
</organism>
<keyword evidence="4" id="KW-1185">Reference proteome</keyword>
<keyword evidence="2" id="KW-0732">Signal</keyword>
<evidence type="ECO:0000256" key="1">
    <source>
        <dbReference type="SAM" id="Phobius"/>
    </source>
</evidence>
<keyword evidence="1" id="KW-0812">Transmembrane</keyword>
<dbReference type="InterPro" id="IPR052326">
    <property type="entry name" value="Diff-Dev_Assoc_Protein"/>
</dbReference>
<dbReference type="PANTHER" id="PTHR33459:SF7">
    <property type="entry name" value="DD-GDCA PROTEIN"/>
    <property type="match status" value="1"/>
</dbReference>
<evidence type="ECO:0008006" key="5">
    <source>
        <dbReference type="Google" id="ProtNLM"/>
    </source>
</evidence>
<feature type="signal peptide" evidence="2">
    <location>
        <begin position="1"/>
        <end position="26"/>
    </location>
</feature>
<protein>
    <recommendedName>
        <fullName evidence="5">Paramecium surface antigen repeat-containing protein</fullName>
    </recommendedName>
</protein>
<name>F4PSN4_CACFS</name>
<dbReference type="Proteomes" id="UP000007797">
    <property type="component" value="Unassembled WGS sequence"/>
</dbReference>
<evidence type="ECO:0000313" key="4">
    <source>
        <dbReference type="Proteomes" id="UP000007797"/>
    </source>
</evidence>
<feature type="transmembrane region" description="Helical" evidence="1">
    <location>
        <begin position="857"/>
        <end position="879"/>
    </location>
</feature>
<feature type="chain" id="PRO_5003315660" description="Paramecium surface antigen repeat-containing protein" evidence="2">
    <location>
        <begin position="27"/>
        <end position="880"/>
    </location>
</feature>
<accession>F4PSN4</accession>
<keyword evidence="1" id="KW-0472">Membrane</keyword>
<sequence length="880" mass="95733">MHNVMNHLLVIIGTCFLLLVSQLATAQDTCYQRYNDFCVTEGEACKTVYGGDTYHCVDGTYCNQLNYKCEQSSDVGQNCTTTGNIIPCKEWLSCISGVCVEAEYADVGESCSENYQCNSNSLTCSNGKCQNIDTKCADDSECSYFNYCRGSICTARADDGEICSADCLPHSLCNRGMCIPKYSLQFGANCSSSSACDVSQGLECDSDTDKCAYANFTKTLTPATQNCTAISCENEEFCVCSENEYTGFCAPYDPITESQIKSCGSSTKEFYDCLAAHECLYSFTDNTPSSCQLKHCGSSFCSMNRDCEWKYTTQAYGKGCSDVAFLEYQQTCQYLGYSATASSSSLSIPSSLISMLVLLTVTILSIYFESCTQDYQCNSDRLTCTNGYCQNIDATCTSNRECSYSNYCSTNICKARSDDGESCSSNVCLPHSTCNSGVCIPNYSLSERESCSSDDACDISQGLECMAGDQIRQCGSSTKDFYDCLADHECIYRYTEDKPSSCQLKYCASDFSAMNRDFVGTCFLLLVSQSTVVAQNFCQERYDDYCVRQGESCKAVLAGETFYCVDGTYCSQNGTCQQTSSEGQACGVAPCKEWLNCVSGTCVETGYATVGEACTEDYQCSTFGNLACTNGICQDVQPATCISSGDCSYFEICNGTVCVPRILDGQACKDGTLNSRCLPFSKCYNGICTRMYSLGLGALCDEDRMCDISQGLEYDGYSCVDANLNQTSASNVNCTATECLDVYENCICTNDPYTGVCFYAQPSSKSQVLACNGAKKQLTDCLADNECYSTQSKATPSSCQLKHCAASFCEMNRLCEWKYDSASTAHNCDGAANIHYQATCQYLGFSISTSSSSSPSLLSIPSLISMLLFTTTITLSFLFI</sequence>
<dbReference type="OMA" id="SSVCYGC"/>
<reference evidence="4" key="1">
    <citation type="journal article" date="2011" name="Genome Res.">
        <title>Phylogeny-wide analysis of social amoeba genomes highlights ancient origins for complex intercellular communication.</title>
        <authorList>
            <person name="Heidel A.J."/>
            <person name="Lawal H.M."/>
            <person name="Felder M."/>
            <person name="Schilde C."/>
            <person name="Helps N.R."/>
            <person name="Tunggal B."/>
            <person name="Rivero F."/>
            <person name="John U."/>
            <person name="Schleicher M."/>
            <person name="Eichinger L."/>
            <person name="Platzer M."/>
            <person name="Noegel A.A."/>
            <person name="Schaap P."/>
            <person name="Gloeckner G."/>
        </authorList>
    </citation>
    <scope>NUCLEOTIDE SEQUENCE [LARGE SCALE GENOMIC DNA]</scope>
    <source>
        <strain evidence="4">SH3</strain>
    </source>
</reference>
<proteinExistence type="predicted"/>
<gene>
    <name evidence="3" type="ORF">DFA_00589</name>
</gene>
<dbReference type="OrthoDB" id="5873444at2759"/>
<dbReference type="KEGG" id="dfa:DFA_00589"/>
<evidence type="ECO:0000256" key="2">
    <source>
        <dbReference type="SAM" id="SignalP"/>
    </source>
</evidence>
<dbReference type="AlphaFoldDB" id="F4PSN4"/>
<dbReference type="RefSeq" id="XP_004358576.1">
    <property type="nucleotide sequence ID" value="XM_004358519.1"/>
</dbReference>
<evidence type="ECO:0000313" key="3">
    <source>
        <dbReference type="EMBL" id="EGG20726.1"/>
    </source>
</evidence>
<keyword evidence="1" id="KW-1133">Transmembrane helix</keyword>
<dbReference type="PANTHER" id="PTHR33459">
    <property type="entry name" value="DD-GDCA PROTEIN"/>
    <property type="match status" value="1"/>
</dbReference>